<evidence type="ECO:0000256" key="2">
    <source>
        <dbReference type="ARBA" id="ARBA00022475"/>
    </source>
</evidence>
<dbReference type="RefSeq" id="WP_066102084.1">
    <property type="nucleotide sequence ID" value="NZ_CP016027.1"/>
</dbReference>
<evidence type="ECO:0000256" key="6">
    <source>
        <dbReference type="SAM" id="Phobius"/>
    </source>
</evidence>
<dbReference type="OrthoDB" id="9780358at2"/>
<protein>
    <recommendedName>
        <fullName evidence="7">Membrane transport protein MMPL domain-containing protein</fullName>
    </recommendedName>
</protein>
<dbReference type="EMBL" id="CP016027">
    <property type="protein sequence ID" value="ANJ68034.1"/>
    <property type="molecule type" value="Genomic_DNA"/>
</dbReference>
<proteinExistence type="predicted"/>
<keyword evidence="9" id="KW-1185">Reference proteome</keyword>
<feature type="domain" description="Membrane transport protein MMPL" evidence="7">
    <location>
        <begin position="174"/>
        <end position="388"/>
    </location>
</feature>
<keyword evidence="5 6" id="KW-0472">Membrane</keyword>
<evidence type="ECO:0000256" key="1">
    <source>
        <dbReference type="ARBA" id="ARBA00004651"/>
    </source>
</evidence>
<dbReference type="Proteomes" id="UP000078596">
    <property type="component" value="Chromosome"/>
</dbReference>
<dbReference type="GO" id="GO:0005886">
    <property type="term" value="C:plasma membrane"/>
    <property type="evidence" value="ECO:0007669"/>
    <property type="project" value="UniProtKB-SubCell"/>
</dbReference>
<gene>
    <name evidence="8" type="ORF">A9404_12200</name>
</gene>
<dbReference type="PANTHER" id="PTHR33406">
    <property type="entry name" value="MEMBRANE PROTEIN MJ1562-RELATED"/>
    <property type="match status" value="1"/>
</dbReference>
<evidence type="ECO:0000256" key="5">
    <source>
        <dbReference type="ARBA" id="ARBA00023136"/>
    </source>
</evidence>
<keyword evidence="3 6" id="KW-0812">Transmembrane</keyword>
<feature type="transmembrane region" description="Helical" evidence="6">
    <location>
        <begin position="255"/>
        <end position="271"/>
    </location>
</feature>
<name>A0A191ZJH1_9GAMM</name>
<feature type="transmembrane region" description="Helical" evidence="6">
    <location>
        <begin position="305"/>
        <end position="326"/>
    </location>
</feature>
<dbReference type="SUPFAM" id="SSF82866">
    <property type="entry name" value="Multidrug efflux transporter AcrB transmembrane domain"/>
    <property type="match status" value="2"/>
</dbReference>
<dbReference type="PANTHER" id="PTHR33406:SF13">
    <property type="entry name" value="MEMBRANE PROTEIN YDFJ"/>
    <property type="match status" value="1"/>
</dbReference>
<feature type="transmembrane region" description="Helical" evidence="6">
    <location>
        <begin position="367"/>
        <end position="386"/>
    </location>
</feature>
<dbReference type="Pfam" id="PF03176">
    <property type="entry name" value="MMPL"/>
    <property type="match status" value="1"/>
</dbReference>
<evidence type="ECO:0000313" key="8">
    <source>
        <dbReference type="EMBL" id="ANJ68034.1"/>
    </source>
</evidence>
<feature type="transmembrane region" description="Helical" evidence="6">
    <location>
        <begin position="406"/>
        <end position="431"/>
    </location>
</feature>
<reference evidence="8 9" key="1">
    <citation type="submission" date="2016-06" db="EMBL/GenBank/DDBJ databases">
        <title>Insight into the functional genes involving in sulfur oxidation in Pearl River water.</title>
        <authorList>
            <person name="Luo J."/>
            <person name="Tan X."/>
            <person name="Lin W."/>
        </authorList>
    </citation>
    <scope>NUCLEOTIDE SEQUENCE [LARGE SCALE GENOMIC DNA]</scope>
    <source>
        <strain evidence="8 9">LS2</strain>
    </source>
</reference>
<feature type="transmembrane region" description="Helical" evidence="6">
    <location>
        <begin position="684"/>
        <end position="704"/>
    </location>
</feature>
<keyword evidence="2" id="KW-1003">Cell membrane</keyword>
<feature type="transmembrane region" description="Helical" evidence="6">
    <location>
        <begin position="766"/>
        <end position="788"/>
    </location>
</feature>
<feature type="transmembrane region" description="Helical" evidence="6">
    <location>
        <begin position="659"/>
        <end position="677"/>
    </location>
</feature>
<accession>A0A191ZJH1</accession>
<dbReference type="AlphaFoldDB" id="A0A191ZJH1"/>
<feature type="transmembrane region" description="Helical" evidence="6">
    <location>
        <begin position="338"/>
        <end position="361"/>
    </location>
</feature>
<dbReference type="InterPro" id="IPR050545">
    <property type="entry name" value="Mycobact_MmpL"/>
</dbReference>
<comment type="subcellular location">
    <subcellularLocation>
        <location evidence="1">Cell membrane</location>
        <topology evidence="1">Multi-pass membrane protein</topology>
    </subcellularLocation>
</comment>
<organism evidence="8 9">
    <name type="scientific">Halothiobacillus diazotrophicus</name>
    <dbReference type="NCBI Taxonomy" id="1860122"/>
    <lineage>
        <taxon>Bacteria</taxon>
        <taxon>Pseudomonadati</taxon>
        <taxon>Pseudomonadota</taxon>
        <taxon>Gammaproteobacteria</taxon>
        <taxon>Chromatiales</taxon>
        <taxon>Halothiobacillaceae</taxon>
        <taxon>Halothiobacillus</taxon>
    </lineage>
</organism>
<dbReference type="STRING" id="1860122.A9404_12200"/>
<evidence type="ECO:0000259" key="7">
    <source>
        <dbReference type="Pfam" id="PF03176"/>
    </source>
</evidence>
<dbReference type="KEGG" id="haz:A9404_12200"/>
<feature type="transmembrane region" description="Helical" evidence="6">
    <location>
        <begin position="278"/>
        <end position="299"/>
    </location>
</feature>
<keyword evidence="4 6" id="KW-1133">Transmembrane helix</keyword>
<dbReference type="Gene3D" id="1.20.1640.10">
    <property type="entry name" value="Multidrug efflux transporter AcrB transmembrane domain"/>
    <property type="match status" value="2"/>
</dbReference>
<dbReference type="InterPro" id="IPR004869">
    <property type="entry name" value="MMPL_dom"/>
</dbReference>
<feature type="transmembrane region" description="Helical" evidence="6">
    <location>
        <begin position="741"/>
        <end position="760"/>
    </location>
</feature>
<evidence type="ECO:0000256" key="3">
    <source>
        <dbReference type="ARBA" id="ARBA00022692"/>
    </source>
</evidence>
<evidence type="ECO:0000256" key="4">
    <source>
        <dbReference type="ARBA" id="ARBA00022989"/>
    </source>
</evidence>
<sequence>MRLRVRPILLWLAVLAVSLVVILQTRFTADMSAFLPAHPTAEQAFLVDQIKGGSFSRMILMGIEGGSPAERARLSQALGQALRVDGQFSMVRNGDGTYLKQDQALLFDHRYLLSPAVTPERFTPAGLHAAIQDSIERLNAPLGLLTKNLLTRDPTGEFLTLLRGLGTGSGPRTADGVWVSPDGKRSLLMAQTRADGSDTDAMERAVSTIRQTYDRLRVPAGQQPAAQDRPRLIVTGAPVFSVESRATIKGEVKRFSIISSVAILLLLLVVYRSVSMLLLGMLPVLSGVAVAIATVSLGFGTVHGITIGFGTTLIGEAIDYSIYYFIQSQGAQAAVTRFWATIRLGVMTSVIGFAALLLSGFPGLAQIGLYSMAGLITAAVVTRFVLPACPKPTLNVRPLRAVGERLLPLLLWLPRLRTGMILLALAALVALGVRHDTIWQSGLSGLSPIPEAAKQVDAQLSADMGAPDARYFVVIRAASREAVLQEAATAGRALQPLVNDQVLGGFDSPSRFLPSRATQEARLHALPDAAILKANLDQAVQGLPIHADKLAPFVAAVETARQQLLLTAETLKGSSFGLALDNLLQQRNGQWLALMPLRLPSKHPADASAGDSGSDEANAAVVRSAVTQALAKAPVPDALFVDMLGASNRLYDGYLNNTILLSLLGVAAIVVLLALALRSPRRLFQVLTPLAIAIVLVMAGLNLLGERLTLLHLVGLLLIVAVGSNYALFFSRGASPDALTLASLVLANLTTVIAFGTLAFSQLPILQAFGSTVAPGAWLALVLSAIFARPAAAVGPDEKESF</sequence>
<feature type="transmembrane region" description="Helical" evidence="6">
    <location>
        <begin position="710"/>
        <end position="729"/>
    </location>
</feature>
<evidence type="ECO:0000313" key="9">
    <source>
        <dbReference type="Proteomes" id="UP000078596"/>
    </source>
</evidence>